<dbReference type="Gene3D" id="3.90.320.10">
    <property type="match status" value="1"/>
</dbReference>
<dbReference type="InterPro" id="IPR038726">
    <property type="entry name" value="PDDEXK_AddAB-type"/>
</dbReference>
<dbReference type="Pfam" id="PF12705">
    <property type="entry name" value="PDDEXK_1"/>
    <property type="match status" value="1"/>
</dbReference>
<keyword evidence="3" id="KW-1185">Reference proteome</keyword>
<protein>
    <recommendedName>
        <fullName evidence="1">PD-(D/E)XK endonuclease-like domain-containing protein</fullName>
    </recommendedName>
</protein>
<reference evidence="2 3" key="1">
    <citation type="submission" date="2019-04" db="EMBL/GenBank/DDBJ databases">
        <authorList>
            <person name="Van Vliet M D."/>
        </authorList>
    </citation>
    <scope>NUCLEOTIDE SEQUENCE [LARGE SCALE GENOMIC DNA]</scope>
    <source>
        <strain evidence="2 3">F21</strain>
    </source>
</reference>
<dbReference type="Proteomes" id="UP000346198">
    <property type="component" value="Unassembled WGS sequence"/>
</dbReference>
<evidence type="ECO:0000259" key="1">
    <source>
        <dbReference type="Pfam" id="PF12705"/>
    </source>
</evidence>
<evidence type="ECO:0000313" key="2">
    <source>
        <dbReference type="EMBL" id="VGO18790.1"/>
    </source>
</evidence>
<feature type="domain" description="PD-(D/E)XK endonuclease-like" evidence="1">
    <location>
        <begin position="8"/>
        <end position="255"/>
    </location>
</feature>
<name>A0A6C2UF41_9BACT</name>
<organism evidence="2 3">
    <name type="scientific">Pontiella sulfatireligans</name>
    <dbReference type="NCBI Taxonomy" id="2750658"/>
    <lineage>
        <taxon>Bacteria</taxon>
        <taxon>Pseudomonadati</taxon>
        <taxon>Kiritimatiellota</taxon>
        <taxon>Kiritimatiellia</taxon>
        <taxon>Kiritimatiellales</taxon>
        <taxon>Pontiellaceae</taxon>
        <taxon>Pontiella</taxon>
    </lineage>
</organism>
<gene>
    <name evidence="2" type="ORF">SCARR_00843</name>
</gene>
<dbReference type="InterPro" id="IPR011604">
    <property type="entry name" value="PDDEXK-like_dom_sf"/>
</dbReference>
<dbReference type="RefSeq" id="WP_136060246.1">
    <property type="nucleotide sequence ID" value="NZ_CAAHFH010000001.1"/>
</dbReference>
<proteinExistence type="predicted"/>
<dbReference type="EMBL" id="CAAHFH010000001">
    <property type="protein sequence ID" value="VGO18790.1"/>
    <property type="molecule type" value="Genomic_DNA"/>
</dbReference>
<dbReference type="AlphaFoldDB" id="A0A6C2UF41"/>
<accession>A0A6C2UF41</accession>
<sequence>MELRKRPHVSASQINQLLNICSLQFYFERIAKLKKPFVSHSLAFGTAAHRTLEHYFKWLKAGETPDRDSHLDMFSELWKKANQEQEIKFGAKDDAESLSVKGRNMIGCFIDHIDPAEKVLSVSQAFCVPVHAPDGSVVEDPIIGEFDLVVEREGMPVIVDWKTAARKWAAGQAHKNFQATVYSYAWNQMYRSRPSVEFRVVTKTKEPSYEQHETQRSERQEQRMAMLISKAQQIVKHELYVPAETGFYCTDCPYAGSAGPCKEWGCEVTPAAQAA</sequence>
<evidence type="ECO:0000313" key="3">
    <source>
        <dbReference type="Proteomes" id="UP000346198"/>
    </source>
</evidence>